<evidence type="ECO:0008006" key="4">
    <source>
        <dbReference type="Google" id="ProtNLM"/>
    </source>
</evidence>
<feature type="region of interest" description="Disordered" evidence="1">
    <location>
        <begin position="44"/>
        <end position="63"/>
    </location>
</feature>
<proteinExistence type="predicted"/>
<name>A0A8R7TCY3_TRIUA</name>
<protein>
    <recommendedName>
        <fullName evidence="4">CCHC-type domain-containing protein</fullName>
    </recommendedName>
</protein>
<feature type="compositionally biased region" description="Low complexity" evidence="1">
    <location>
        <begin position="135"/>
        <end position="150"/>
    </location>
</feature>
<evidence type="ECO:0000313" key="3">
    <source>
        <dbReference type="Proteomes" id="UP000015106"/>
    </source>
</evidence>
<evidence type="ECO:0000256" key="1">
    <source>
        <dbReference type="SAM" id="MobiDB-lite"/>
    </source>
</evidence>
<dbReference type="Proteomes" id="UP000015106">
    <property type="component" value="Chromosome 2"/>
</dbReference>
<evidence type="ECO:0000313" key="2">
    <source>
        <dbReference type="EnsemblPlants" id="TuG1812G0200000864.01.T02"/>
    </source>
</evidence>
<dbReference type="EnsemblPlants" id="TuG1812G0200000864.01.T02">
    <property type="protein sequence ID" value="TuG1812G0200000864.01.T02"/>
    <property type="gene ID" value="TuG1812G0200000864.01"/>
</dbReference>
<organism evidence="2 3">
    <name type="scientific">Triticum urartu</name>
    <name type="common">Red wild einkorn</name>
    <name type="synonym">Crithodium urartu</name>
    <dbReference type="NCBI Taxonomy" id="4572"/>
    <lineage>
        <taxon>Eukaryota</taxon>
        <taxon>Viridiplantae</taxon>
        <taxon>Streptophyta</taxon>
        <taxon>Embryophyta</taxon>
        <taxon>Tracheophyta</taxon>
        <taxon>Spermatophyta</taxon>
        <taxon>Magnoliopsida</taxon>
        <taxon>Liliopsida</taxon>
        <taxon>Poales</taxon>
        <taxon>Poaceae</taxon>
        <taxon>BOP clade</taxon>
        <taxon>Pooideae</taxon>
        <taxon>Triticodae</taxon>
        <taxon>Triticeae</taxon>
        <taxon>Triticinae</taxon>
        <taxon>Triticum</taxon>
    </lineage>
</organism>
<reference evidence="2" key="3">
    <citation type="submission" date="2022-06" db="UniProtKB">
        <authorList>
            <consortium name="EnsemblPlants"/>
        </authorList>
    </citation>
    <scope>IDENTIFICATION</scope>
</reference>
<feature type="compositionally biased region" description="Polar residues" evidence="1">
    <location>
        <begin position="170"/>
        <end position="179"/>
    </location>
</feature>
<dbReference type="Gramene" id="TuG1812G0200000864.01.T02">
    <property type="protein sequence ID" value="TuG1812G0200000864.01.T02"/>
    <property type="gene ID" value="TuG1812G0200000864.01"/>
</dbReference>
<feature type="region of interest" description="Disordered" evidence="1">
    <location>
        <begin position="117"/>
        <end position="190"/>
    </location>
</feature>
<accession>A0A8R7TCY3</accession>
<reference evidence="3" key="1">
    <citation type="journal article" date="2013" name="Nature">
        <title>Draft genome of the wheat A-genome progenitor Triticum urartu.</title>
        <authorList>
            <person name="Ling H.Q."/>
            <person name="Zhao S."/>
            <person name="Liu D."/>
            <person name="Wang J."/>
            <person name="Sun H."/>
            <person name="Zhang C."/>
            <person name="Fan H."/>
            <person name="Li D."/>
            <person name="Dong L."/>
            <person name="Tao Y."/>
            <person name="Gao C."/>
            <person name="Wu H."/>
            <person name="Li Y."/>
            <person name="Cui Y."/>
            <person name="Guo X."/>
            <person name="Zheng S."/>
            <person name="Wang B."/>
            <person name="Yu K."/>
            <person name="Liang Q."/>
            <person name="Yang W."/>
            <person name="Lou X."/>
            <person name="Chen J."/>
            <person name="Feng M."/>
            <person name="Jian J."/>
            <person name="Zhang X."/>
            <person name="Luo G."/>
            <person name="Jiang Y."/>
            <person name="Liu J."/>
            <person name="Wang Z."/>
            <person name="Sha Y."/>
            <person name="Zhang B."/>
            <person name="Wu H."/>
            <person name="Tang D."/>
            <person name="Shen Q."/>
            <person name="Xue P."/>
            <person name="Zou S."/>
            <person name="Wang X."/>
            <person name="Liu X."/>
            <person name="Wang F."/>
            <person name="Yang Y."/>
            <person name="An X."/>
            <person name="Dong Z."/>
            <person name="Zhang K."/>
            <person name="Zhang X."/>
            <person name="Luo M.C."/>
            <person name="Dvorak J."/>
            <person name="Tong Y."/>
            <person name="Wang J."/>
            <person name="Yang H."/>
            <person name="Li Z."/>
            <person name="Wang D."/>
            <person name="Zhang A."/>
            <person name="Wang J."/>
        </authorList>
    </citation>
    <scope>NUCLEOTIDE SEQUENCE</scope>
    <source>
        <strain evidence="3">cv. G1812</strain>
    </source>
</reference>
<sequence>MSLNSSRSSLYMETYKAIIYPIPGPDCWPDTNTQDIHPPVFKEKAGKKQTTRRKGEFEVPAPRDTSRMGTVTCGNCGLEGHRYTTCNKTLKPSLQMRKNKHQENRAVYSDIPAARTTSVPIARGRRGAQASCRHATSQPGPSTSAPGPTTRAKRGRTEGGGRTHGFTTPRAATTSNIQVGTKRKRTPSSK</sequence>
<dbReference type="AlphaFoldDB" id="A0A8R7TCY3"/>
<reference evidence="2" key="2">
    <citation type="submission" date="2018-03" db="EMBL/GenBank/DDBJ databases">
        <title>The Triticum urartu genome reveals the dynamic nature of wheat genome evolution.</title>
        <authorList>
            <person name="Ling H."/>
            <person name="Ma B."/>
            <person name="Shi X."/>
            <person name="Liu H."/>
            <person name="Dong L."/>
            <person name="Sun H."/>
            <person name="Cao Y."/>
            <person name="Gao Q."/>
            <person name="Zheng S."/>
            <person name="Li Y."/>
            <person name="Yu Y."/>
            <person name="Du H."/>
            <person name="Qi M."/>
            <person name="Li Y."/>
            <person name="Yu H."/>
            <person name="Cui Y."/>
            <person name="Wang N."/>
            <person name="Chen C."/>
            <person name="Wu H."/>
            <person name="Zhao Y."/>
            <person name="Zhang J."/>
            <person name="Li Y."/>
            <person name="Zhou W."/>
            <person name="Zhang B."/>
            <person name="Hu W."/>
            <person name="Eijk M."/>
            <person name="Tang J."/>
            <person name="Witsenboer H."/>
            <person name="Zhao S."/>
            <person name="Li Z."/>
            <person name="Zhang A."/>
            <person name="Wang D."/>
            <person name="Liang C."/>
        </authorList>
    </citation>
    <scope>NUCLEOTIDE SEQUENCE [LARGE SCALE GENOMIC DNA]</scope>
    <source>
        <strain evidence="2">cv. G1812</strain>
    </source>
</reference>
<feature type="compositionally biased region" description="Basic residues" evidence="1">
    <location>
        <begin position="181"/>
        <end position="190"/>
    </location>
</feature>
<keyword evidence="3" id="KW-1185">Reference proteome</keyword>